<dbReference type="PANTHER" id="PTHR10492">
    <property type="match status" value="1"/>
</dbReference>
<evidence type="ECO:0000313" key="2">
    <source>
        <dbReference type="EMBL" id="CAK1600521.1"/>
    </source>
</evidence>
<dbReference type="InterPro" id="IPR049163">
    <property type="entry name" value="Pif1-like_2B_dom"/>
</dbReference>
<proteinExistence type="predicted"/>
<organism evidence="2 3">
    <name type="scientific">Parnassius mnemosyne</name>
    <name type="common">clouded apollo</name>
    <dbReference type="NCBI Taxonomy" id="213953"/>
    <lineage>
        <taxon>Eukaryota</taxon>
        <taxon>Metazoa</taxon>
        <taxon>Ecdysozoa</taxon>
        <taxon>Arthropoda</taxon>
        <taxon>Hexapoda</taxon>
        <taxon>Insecta</taxon>
        <taxon>Pterygota</taxon>
        <taxon>Neoptera</taxon>
        <taxon>Endopterygota</taxon>
        <taxon>Lepidoptera</taxon>
        <taxon>Glossata</taxon>
        <taxon>Ditrysia</taxon>
        <taxon>Papilionoidea</taxon>
        <taxon>Papilionidae</taxon>
        <taxon>Parnassiinae</taxon>
        <taxon>Parnassini</taxon>
        <taxon>Parnassius</taxon>
        <taxon>Driopa</taxon>
    </lineage>
</organism>
<evidence type="ECO:0000259" key="1">
    <source>
        <dbReference type="Pfam" id="PF21530"/>
    </source>
</evidence>
<keyword evidence="3" id="KW-1185">Reference proteome</keyword>
<dbReference type="AlphaFoldDB" id="A0AAV1LYK1"/>
<accession>A0AAV1LYK1</accession>
<dbReference type="Proteomes" id="UP001314205">
    <property type="component" value="Unassembled WGS sequence"/>
</dbReference>
<protein>
    <recommendedName>
        <fullName evidence="1">DNA helicase Pif1-like 2B domain-containing protein</fullName>
    </recommendedName>
</protein>
<reference evidence="2 3" key="1">
    <citation type="submission" date="2023-11" db="EMBL/GenBank/DDBJ databases">
        <authorList>
            <person name="Hedman E."/>
            <person name="Englund M."/>
            <person name="Stromberg M."/>
            <person name="Nyberg Akerstrom W."/>
            <person name="Nylinder S."/>
            <person name="Jareborg N."/>
            <person name="Kallberg Y."/>
            <person name="Kronander E."/>
        </authorList>
    </citation>
    <scope>NUCLEOTIDE SEQUENCE [LARGE SCALE GENOMIC DNA]</scope>
</reference>
<name>A0AAV1LYK1_9NEOP</name>
<evidence type="ECO:0000313" key="3">
    <source>
        <dbReference type="Proteomes" id="UP001314205"/>
    </source>
</evidence>
<dbReference type="Pfam" id="PF21530">
    <property type="entry name" value="Pif1_2B_dom"/>
    <property type="match status" value="1"/>
</dbReference>
<dbReference type="SUPFAM" id="SSF52540">
    <property type="entry name" value="P-loop containing nucleoside triphosphate hydrolases"/>
    <property type="match status" value="1"/>
</dbReference>
<comment type="caution">
    <text evidence="2">The sequence shown here is derived from an EMBL/GenBank/DDBJ whole genome shotgun (WGS) entry which is preliminary data.</text>
</comment>
<dbReference type="EMBL" id="CAVLGL010000126">
    <property type="protein sequence ID" value="CAK1600521.1"/>
    <property type="molecule type" value="Genomic_DNA"/>
</dbReference>
<gene>
    <name evidence="2" type="ORF">PARMNEM_LOCUS19273</name>
</gene>
<dbReference type="InterPro" id="IPR027417">
    <property type="entry name" value="P-loop_NTPase"/>
</dbReference>
<dbReference type="PANTHER" id="PTHR10492:SF57">
    <property type="entry name" value="ATP-DEPENDENT DNA HELICASE"/>
    <property type="match status" value="1"/>
</dbReference>
<sequence>MEWLCERAILTPKNGQAAAINDTLLTSFEGEVMVYASIEPVVNTDDAINYPVEFLNSLKPSGLPHHKLILRVGTPVMLLRNLKPLQLCKGPRPKEKALHRNVVEAIIITGCALGESVFVPRIPLIPNDLPFEFKRIHFPPKVCFAMTIKKV</sequence>
<feature type="domain" description="DNA helicase Pif1-like 2B" evidence="1">
    <location>
        <begin position="53"/>
        <end position="92"/>
    </location>
</feature>